<dbReference type="Gene3D" id="3.40.50.2300">
    <property type="match status" value="1"/>
</dbReference>
<evidence type="ECO:0000313" key="12">
    <source>
        <dbReference type="EMBL" id="MDH7639776.1"/>
    </source>
</evidence>
<keyword evidence="4" id="KW-0812">Transmembrane</keyword>
<keyword evidence="13" id="KW-1185">Reference proteome</keyword>
<reference evidence="12" key="1">
    <citation type="submission" date="2023-04" db="EMBL/GenBank/DDBJ databases">
        <title>Sphingomonas sp. MAHUQ-71 isolated from rice field.</title>
        <authorList>
            <person name="Huq M.A."/>
        </authorList>
    </citation>
    <scope>NUCLEOTIDE SEQUENCE</scope>
    <source>
        <strain evidence="12">MAHUQ-71</strain>
    </source>
</reference>
<keyword evidence="9" id="KW-0472">Membrane</keyword>
<keyword evidence="3 10" id="KW-0597">Phosphoprotein</keyword>
<dbReference type="Pfam" id="PF00072">
    <property type="entry name" value="Response_reg"/>
    <property type="match status" value="1"/>
</dbReference>
<evidence type="ECO:0000259" key="11">
    <source>
        <dbReference type="PROSITE" id="PS50110"/>
    </source>
</evidence>
<dbReference type="CDD" id="cd17546">
    <property type="entry name" value="REC_hyHK_CKI1_RcsC-like"/>
    <property type="match status" value="1"/>
</dbReference>
<dbReference type="SMART" id="SM00448">
    <property type="entry name" value="REC"/>
    <property type="match status" value="1"/>
</dbReference>
<keyword evidence="5" id="KW-0547">Nucleotide-binding</keyword>
<gene>
    <name evidence="12" type="ORF">QGN17_13660</name>
</gene>
<evidence type="ECO:0000256" key="6">
    <source>
        <dbReference type="ARBA" id="ARBA00022840"/>
    </source>
</evidence>
<dbReference type="InterPro" id="IPR001789">
    <property type="entry name" value="Sig_transdc_resp-reg_receiver"/>
</dbReference>
<dbReference type="SUPFAM" id="SSF47226">
    <property type="entry name" value="Histidine-containing phosphotransfer domain, HPT domain"/>
    <property type="match status" value="1"/>
</dbReference>
<dbReference type="InterPro" id="IPR011006">
    <property type="entry name" value="CheY-like_superfamily"/>
</dbReference>
<keyword evidence="2" id="KW-1003">Cell membrane</keyword>
<dbReference type="PROSITE" id="PS50110">
    <property type="entry name" value="RESPONSE_REGULATORY"/>
    <property type="match status" value="1"/>
</dbReference>
<keyword evidence="7" id="KW-1133">Transmembrane helix</keyword>
<name>A0ABT6N3Z3_9SPHN</name>
<comment type="subcellular location">
    <subcellularLocation>
        <location evidence="1">Cell membrane</location>
        <topology evidence="1">Multi-pass membrane protein</topology>
    </subcellularLocation>
</comment>
<evidence type="ECO:0000313" key="13">
    <source>
        <dbReference type="Proteomes" id="UP001160625"/>
    </source>
</evidence>
<evidence type="ECO:0000256" key="7">
    <source>
        <dbReference type="ARBA" id="ARBA00022989"/>
    </source>
</evidence>
<dbReference type="PANTHER" id="PTHR45339:SF1">
    <property type="entry name" value="HYBRID SIGNAL TRANSDUCTION HISTIDINE KINASE J"/>
    <property type="match status" value="1"/>
</dbReference>
<evidence type="ECO:0000256" key="8">
    <source>
        <dbReference type="ARBA" id="ARBA00023012"/>
    </source>
</evidence>
<evidence type="ECO:0000256" key="5">
    <source>
        <dbReference type="ARBA" id="ARBA00022741"/>
    </source>
</evidence>
<protein>
    <submittedName>
        <fullName evidence="12">Response regulator</fullName>
    </submittedName>
</protein>
<dbReference type="RefSeq" id="WP_281045020.1">
    <property type="nucleotide sequence ID" value="NZ_JARYGZ010000001.1"/>
</dbReference>
<keyword evidence="6" id="KW-0067">ATP-binding</keyword>
<organism evidence="12 13">
    <name type="scientific">Sphingomonas oryzagri</name>
    <dbReference type="NCBI Taxonomy" id="3042314"/>
    <lineage>
        <taxon>Bacteria</taxon>
        <taxon>Pseudomonadati</taxon>
        <taxon>Pseudomonadota</taxon>
        <taxon>Alphaproteobacteria</taxon>
        <taxon>Sphingomonadales</taxon>
        <taxon>Sphingomonadaceae</taxon>
        <taxon>Sphingomonas</taxon>
    </lineage>
</organism>
<keyword evidence="8" id="KW-0902">Two-component regulatory system</keyword>
<feature type="modified residue" description="4-aspartylphosphate" evidence="10">
    <location>
        <position position="55"/>
    </location>
</feature>
<dbReference type="EMBL" id="JARYGZ010000001">
    <property type="protein sequence ID" value="MDH7639776.1"/>
    <property type="molecule type" value="Genomic_DNA"/>
</dbReference>
<sequence>MDNRPSILIVDDEPSNRSLARGIASAAGWRPDEAESGEAAVNAARAQAFTLILMDVQMPGIDGFAATRAIRAGDGPNASTPILAFTAVPPGDAIERGRAAGMDGHIAKPFTPETLLAAIDPWRPHGGPSPAAPLIAIFGEAEIAGLLARFRSQLVDALAADEPAAERRARAHKIAGISGTLGFVEVSQAWLAVSEGDESAWDGARIAARRAIRQIDTPAA</sequence>
<dbReference type="Proteomes" id="UP001160625">
    <property type="component" value="Unassembled WGS sequence"/>
</dbReference>
<evidence type="ECO:0000256" key="10">
    <source>
        <dbReference type="PROSITE-ProRule" id="PRU00169"/>
    </source>
</evidence>
<dbReference type="PANTHER" id="PTHR45339">
    <property type="entry name" value="HYBRID SIGNAL TRANSDUCTION HISTIDINE KINASE J"/>
    <property type="match status" value="1"/>
</dbReference>
<comment type="caution">
    <text evidence="12">The sequence shown here is derived from an EMBL/GenBank/DDBJ whole genome shotgun (WGS) entry which is preliminary data.</text>
</comment>
<evidence type="ECO:0000256" key="2">
    <source>
        <dbReference type="ARBA" id="ARBA00022475"/>
    </source>
</evidence>
<dbReference type="InterPro" id="IPR036641">
    <property type="entry name" value="HPT_dom_sf"/>
</dbReference>
<dbReference type="SUPFAM" id="SSF52172">
    <property type="entry name" value="CheY-like"/>
    <property type="match status" value="1"/>
</dbReference>
<evidence type="ECO:0000256" key="3">
    <source>
        <dbReference type="ARBA" id="ARBA00022553"/>
    </source>
</evidence>
<accession>A0ABT6N3Z3</accession>
<proteinExistence type="predicted"/>
<evidence type="ECO:0000256" key="9">
    <source>
        <dbReference type="ARBA" id="ARBA00023136"/>
    </source>
</evidence>
<feature type="domain" description="Response regulatory" evidence="11">
    <location>
        <begin position="6"/>
        <end position="123"/>
    </location>
</feature>
<evidence type="ECO:0000256" key="4">
    <source>
        <dbReference type="ARBA" id="ARBA00022692"/>
    </source>
</evidence>
<evidence type="ECO:0000256" key="1">
    <source>
        <dbReference type="ARBA" id="ARBA00004651"/>
    </source>
</evidence>